<reference evidence="1 2" key="1">
    <citation type="journal article" date="2011" name="Stand. Genomic Sci.">
        <title>Complete genome sequence of Haliscomenobacter hydrossis type strain (O).</title>
        <authorList>
            <consortium name="US DOE Joint Genome Institute (JGI-PGF)"/>
            <person name="Daligault H."/>
            <person name="Lapidus A."/>
            <person name="Zeytun A."/>
            <person name="Nolan M."/>
            <person name="Lucas S."/>
            <person name="Del Rio T.G."/>
            <person name="Tice H."/>
            <person name="Cheng J.F."/>
            <person name="Tapia R."/>
            <person name="Han C."/>
            <person name="Goodwin L."/>
            <person name="Pitluck S."/>
            <person name="Liolios K."/>
            <person name="Pagani I."/>
            <person name="Ivanova N."/>
            <person name="Huntemann M."/>
            <person name="Mavromatis K."/>
            <person name="Mikhailova N."/>
            <person name="Pati A."/>
            <person name="Chen A."/>
            <person name="Palaniappan K."/>
            <person name="Land M."/>
            <person name="Hauser L."/>
            <person name="Brambilla E.M."/>
            <person name="Rohde M."/>
            <person name="Verbarg S."/>
            <person name="Goker M."/>
            <person name="Bristow J."/>
            <person name="Eisen J.A."/>
            <person name="Markowitz V."/>
            <person name="Hugenholtz P."/>
            <person name="Kyrpides N.C."/>
            <person name="Klenk H.P."/>
            <person name="Woyke T."/>
        </authorList>
    </citation>
    <scope>NUCLEOTIDE SEQUENCE [LARGE SCALE GENOMIC DNA]</scope>
    <source>
        <strain evidence="2">ATCC 27775 / DSM 1100 / LMG 10767 / O</strain>
    </source>
</reference>
<proteinExistence type="predicted"/>
<sequence>MSETLSTQSLTKTEHDPGRIAFTIPEFDRFGEILHDRLHGLVYYMENIEGKFMLITNYFDRDELRIDQKKQAGEKDLEGLIYGGTLTQRQLLEKDEPIHYINSLSEAEWDVTQKEKWKQARDRNWAKLNRQIMLRDMKDVETFGFFEDFRQGVLSFESVKPGKLKDYFREFNNIFRENEYPILNDYFNLKQDRYIGIPLLGVGLFQGIVWIIFENSQTRKISNPDTIRRLIKTFQLNYDNLLLDWDTTGVNIKRQSVIDAAIDRIEVTNPIQIACDVKKYYEIQKNFLDEKIKRSNDVVDEVLKSLNRMAIITILLDSFAHNISAHSLTALSWWFRERAEYLENPDEEERQRMEQLGQDKNPLILLSKLFPQKTLSRELYPLFKFLLEKGAFWSGITRQTNFTGKSSSLFNILWYDFINNPLYLGTIANTEEVSKLHINLTIYTNETPTAGSPFLNTKTIKTNAENIPLDGTFASIDLADFAENQRQNNNAASIDKNQPIESIFIKKNDLLFGSFKQELEKLRAFFPGGVVGKHAFFTLLENEIRNVKHFKDEVLKDIQKNGLVLNISIHERPIDSTLVSQAEDQLFKIGVWLKHPVALTADLLLRRIEGLEKDIVTVDTGQPQLGGNYQDKICATMLLTSSFDLVQDNSSPLGRIYYPWIKTAGSNVQGNQATQIQEFEVSYRKYRGIDQDEFNRRFASEQGMGYLKKYFHLWKGADIMALDGKQALQMDLENLARFRFLVLPPASTQLRIQYEAEGIIRILESEKIPTNIAEAYQQWLPQWLKSVRGTQNIAFTFWYGQTKIGRVIFLDGECRYQNYQQLRHFQSSDPLFPAIQNIPQQIELHTEHGGKSSMSKPLLSYRSHGELMSHFYGGKTIQSVETLAENDLGELIEVLTTRICIFDRRTYNRLYPEDSQSQVDKEIKIGEQTNIKAIQRERLELFRQQLFLDFRNEGQVDFEEIKKRGFQYFHFLVLHLSFIEGMLDGRENDSKYSEERIIEFIDEQILQGESPDTVGNDFCVVITTGRGRTLWWEKIKANPAYARFVTFRPIESILGVVEDAQQIHDDFDMKHNMVKLLFGS</sequence>
<dbReference type="KEGG" id="hhy:Halhy_5247"/>
<dbReference type="HOGENOM" id="CLU_286169_0_0_10"/>
<organism evidence="1 2">
    <name type="scientific">Haliscomenobacter hydrossis (strain ATCC 27775 / DSM 1100 / LMG 10767 / O)</name>
    <dbReference type="NCBI Taxonomy" id="760192"/>
    <lineage>
        <taxon>Bacteria</taxon>
        <taxon>Pseudomonadati</taxon>
        <taxon>Bacteroidota</taxon>
        <taxon>Saprospiria</taxon>
        <taxon>Saprospirales</taxon>
        <taxon>Haliscomenobacteraceae</taxon>
        <taxon>Haliscomenobacter</taxon>
    </lineage>
</organism>
<protein>
    <submittedName>
        <fullName evidence="1">Uncharacterized protein</fullName>
    </submittedName>
</protein>
<dbReference type="Proteomes" id="UP000008461">
    <property type="component" value="Chromosome"/>
</dbReference>
<evidence type="ECO:0000313" key="1">
    <source>
        <dbReference type="EMBL" id="AEE53073.1"/>
    </source>
</evidence>
<name>F4L613_HALH1</name>
<dbReference type="RefSeq" id="WP_013767608.1">
    <property type="nucleotide sequence ID" value="NC_015510.1"/>
</dbReference>
<reference key="2">
    <citation type="submission" date="2011-04" db="EMBL/GenBank/DDBJ databases">
        <title>Complete sequence of chromosome of Haliscomenobacter hydrossis DSM 1100.</title>
        <authorList>
            <consortium name="US DOE Joint Genome Institute (JGI-PGF)"/>
            <person name="Lucas S."/>
            <person name="Han J."/>
            <person name="Lapidus A."/>
            <person name="Bruce D."/>
            <person name="Goodwin L."/>
            <person name="Pitluck S."/>
            <person name="Peters L."/>
            <person name="Kyrpides N."/>
            <person name="Mavromatis K."/>
            <person name="Ivanova N."/>
            <person name="Ovchinnikova G."/>
            <person name="Pagani I."/>
            <person name="Daligault H."/>
            <person name="Detter J.C."/>
            <person name="Han C."/>
            <person name="Land M."/>
            <person name="Hauser L."/>
            <person name="Markowitz V."/>
            <person name="Cheng J.-F."/>
            <person name="Hugenholtz P."/>
            <person name="Woyke T."/>
            <person name="Wu D."/>
            <person name="Verbarg S."/>
            <person name="Frueling A."/>
            <person name="Brambilla E."/>
            <person name="Klenk H.-P."/>
            <person name="Eisen J.A."/>
        </authorList>
    </citation>
    <scope>NUCLEOTIDE SEQUENCE</scope>
    <source>
        <strain>DSM 1100</strain>
    </source>
</reference>
<accession>F4L613</accession>
<dbReference type="STRING" id="760192.Halhy_5247"/>
<keyword evidence="2" id="KW-1185">Reference proteome</keyword>
<dbReference type="OrthoDB" id="9808275at2"/>
<dbReference type="AlphaFoldDB" id="F4L613"/>
<evidence type="ECO:0000313" key="2">
    <source>
        <dbReference type="Proteomes" id="UP000008461"/>
    </source>
</evidence>
<gene>
    <name evidence="1" type="ordered locus">Halhy_5247</name>
</gene>
<dbReference type="EMBL" id="CP002691">
    <property type="protein sequence ID" value="AEE53073.1"/>
    <property type="molecule type" value="Genomic_DNA"/>
</dbReference>